<evidence type="ECO:0000313" key="4">
    <source>
        <dbReference type="EMBL" id="KAK1650596.1"/>
    </source>
</evidence>
<dbReference type="CDD" id="cd22249">
    <property type="entry name" value="UDM1_RNF168_RNF169-like"/>
    <property type="match status" value="1"/>
</dbReference>
<dbReference type="AlphaFoldDB" id="A0AAD8WBP5"/>
<feature type="compositionally biased region" description="Acidic residues" evidence="2">
    <location>
        <begin position="237"/>
        <end position="253"/>
    </location>
</feature>
<dbReference type="Proteomes" id="UP001231189">
    <property type="component" value="Unassembled WGS sequence"/>
</dbReference>
<dbReference type="InterPro" id="IPR029466">
    <property type="entry name" value="NAM-associated_C"/>
</dbReference>
<evidence type="ECO:0000313" key="5">
    <source>
        <dbReference type="Proteomes" id="UP001231189"/>
    </source>
</evidence>
<dbReference type="PANTHER" id="PTHR45125">
    <property type="entry name" value="F21J9.4-RELATED"/>
    <property type="match status" value="1"/>
</dbReference>
<feature type="domain" description="No apical meristem-associated C-terminal" evidence="3">
    <location>
        <begin position="376"/>
        <end position="555"/>
    </location>
</feature>
<feature type="coiled-coil region" evidence="1">
    <location>
        <begin position="467"/>
        <end position="530"/>
    </location>
</feature>
<feature type="region of interest" description="Disordered" evidence="2">
    <location>
        <begin position="666"/>
        <end position="694"/>
    </location>
</feature>
<accession>A0AAD8WBP5</accession>
<dbReference type="EMBL" id="JAUUTY010000004">
    <property type="protein sequence ID" value="KAK1650596.1"/>
    <property type="molecule type" value="Genomic_DNA"/>
</dbReference>
<feature type="compositionally biased region" description="Polar residues" evidence="2">
    <location>
        <begin position="667"/>
        <end position="677"/>
    </location>
</feature>
<feature type="compositionally biased region" description="Basic and acidic residues" evidence="2">
    <location>
        <begin position="446"/>
        <end position="455"/>
    </location>
</feature>
<protein>
    <recommendedName>
        <fullName evidence="3">No apical meristem-associated C-terminal domain-containing protein</fullName>
    </recommendedName>
</protein>
<sequence length="694" mass="74757">MWRSSRRGKRRGAVNFLGRAAFCTIRSGISRGYSARHRSSKREKSPALKLPPPRRSPSPIRRLRAPPAIPTMDDPAGNPPTPPYSVTPSAAATSAAPPPNPSGGADAGNPTAAARALFVPPRGALHAGAAAAQMAAQGAGTRGPRRGGKAPSTKRPHIGPAAVTAPKKAKAPSPADSLLLLRRPSRRLLLLRRPSRRLRPATARAHIWWMVKCPRVDDAAFMEAMNVGSSFLHDDEAADGEEEYEDVDEEGEGLIEPRPPGRAANYTIAEDKLLCKTWLTIGMDPTTGTDQTRETYWMRMTEYFNTNTSGIERTMRSLRSRWSGINTDCQKWAGVQANIDVLNPSGTNENDRNSMAQGLFRDVGKKNKKGNKILGKPFTLHHCYEVLGNEEKWKTRGKLDAATMAANATGDATIIDDDDSSDEGKKRSSTPHSVNNGRRNVHGRKTAKEMKGRKAGDDDIAMAMERIANARLQANEDRKMQRNLEKEAMDAIEARRSALEERIAANEERKLALEEKRQATEEYARLAEEERKLFLMDTSHMDERQKEYINLLRDEVLAKKRVLVANLNTSTTGMFGGGMFGGGMPTFGGGMGGMAGMGSMPMPTMGGMAGMGSMTMPTMGGMAGMGGYGGMTGIGGPSYGGVFGGTMGGSVSGVYGSMGAPPGGFVSSMNTTIPPSTQDDEEEEEGVDLENAEV</sequence>
<feature type="compositionally biased region" description="Basic residues" evidence="2">
    <location>
        <begin position="143"/>
        <end position="157"/>
    </location>
</feature>
<keyword evidence="5" id="KW-1185">Reference proteome</keyword>
<keyword evidence="1" id="KW-0175">Coiled coil</keyword>
<dbReference type="PANTHER" id="PTHR45125:SF3">
    <property type="entry name" value="NO-APICAL-MERISTEM-ASSOCIATED CARBOXY-TERMINAL DOMAIN PROTEIN"/>
    <property type="match status" value="1"/>
</dbReference>
<feature type="compositionally biased region" description="Low complexity" evidence="2">
    <location>
        <begin position="160"/>
        <end position="174"/>
    </location>
</feature>
<feature type="region of interest" description="Disordered" evidence="2">
    <location>
        <begin position="32"/>
        <end position="109"/>
    </location>
</feature>
<feature type="region of interest" description="Disordered" evidence="2">
    <location>
        <begin position="237"/>
        <end position="261"/>
    </location>
</feature>
<gene>
    <name evidence="4" type="ORF">QYE76_068401</name>
</gene>
<comment type="caution">
    <text evidence="4">The sequence shown here is derived from an EMBL/GenBank/DDBJ whole genome shotgun (WGS) entry which is preliminary data.</text>
</comment>
<reference evidence="4" key="1">
    <citation type="submission" date="2023-07" db="EMBL/GenBank/DDBJ databases">
        <title>A chromosome-level genome assembly of Lolium multiflorum.</title>
        <authorList>
            <person name="Chen Y."/>
            <person name="Copetti D."/>
            <person name="Kolliker R."/>
            <person name="Studer B."/>
        </authorList>
    </citation>
    <scope>NUCLEOTIDE SEQUENCE</scope>
    <source>
        <strain evidence="4">02402/16</strain>
        <tissue evidence="4">Leaf</tissue>
    </source>
</reference>
<evidence type="ECO:0000259" key="3">
    <source>
        <dbReference type="Pfam" id="PF14303"/>
    </source>
</evidence>
<feature type="region of interest" description="Disordered" evidence="2">
    <location>
        <begin position="412"/>
        <end position="455"/>
    </location>
</feature>
<proteinExistence type="predicted"/>
<evidence type="ECO:0000256" key="2">
    <source>
        <dbReference type="SAM" id="MobiDB-lite"/>
    </source>
</evidence>
<feature type="compositionally biased region" description="Low complexity" evidence="2">
    <location>
        <begin position="86"/>
        <end position="95"/>
    </location>
</feature>
<feature type="compositionally biased region" description="Acidic residues" evidence="2">
    <location>
        <begin position="678"/>
        <end position="694"/>
    </location>
</feature>
<feature type="compositionally biased region" description="Low complexity" evidence="2">
    <location>
        <begin position="129"/>
        <end position="139"/>
    </location>
</feature>
<organism evidence="4 5">
    <name type="scientific">Lolium multiflorum</name>
    <name type="common">Italian ryegrass</name>
    <name type="synonym">Lolium perenne subsp. multiflorum</name>
    <dbReference type="NCBI Taxonomy" id="4521"/>
    <lineage>
        <taxon>Eukaryota</taxon>
        <taxon>Viridiplantae</taxon>
        <taxon>Streptophyta</taxon>
        <taxon>Embryophyta</taxon>
        <taxon>Tracheophyta</taxon>
        <taxon>Spermatophyta</taxon>
        <taxon>Magnoliopsida</taxon>
        <taxon>Liliopsida</taxon>
        <taxon>Poales</taxon>
        <taxon>Poaceae</taxon>
        <taxon>BOP clade</taxon>
        <taxon>Pooideae</taxon>
        <taxon>Poodae</taxon>
        <taxon>Poeae</taxon>
        <taxon>Poeae Chloroplast Group 2 (Poeae type)</taxon>
        <taxon>Loliodinae</taxon>
        <taxon>Loliinae</taxon>
        <taxon>Lolium</taxon>
    </lineage>
</organism>
<dbReference type="Pfam" id="PF14303">
    <property type="entry name" value="NAM-associated"/>
    <property type="match status" value="1"/>
</dbReference>
<name>A0AAD8WBP5_LOLMU</name>
<feature type="region of interest" description="Disordered" evidence="2">
    <location>
        <begin position="129"/>
        <end position="174"/>
    </location>
</feature>
<evidence type="ECO:0000256" key="1">
    <source>
        <dbReference type="SAM" id="Coils"/>
    </source>
</evidence>